<feature type="domain" description="Xylanolytic transcriptional activator regulatory" evidence="5">
    <location>
        <begin position="132"/>
        <end position="288"/>
    </location>
</feature>
<dbReference type="InterPro" id="IPR050987">
    <property type="entry name" value="AtrR-like"/>
</dbReference>
<keyword evidence="2" id="KW-0804">Transcription</keyword>
<evidence type="ECO:0000313" key="6">
    <source>
        <dbReference type="EMBL" id="KAF9889856.1"/>
    </source>
</evidence>
<dbReference type="GO" id="GO:0008270">
    <property type="term" value="F:zinc ion binding"/>
    <property type="evidence" value="ECO:0007669"/>
    <property type="project" value="InterPro"/>
</dbReference>
<name>A0AAD4GUL8_ASPNN</name>
<evidence type="ECO:0000259" key="5">
    <source>
        <dbReference type="Pfam" id="PF04082"/>
    </source>
</evidence>
<dbReference type="PANTHER" id="PTHR46910">
    <property type="entry name" value="TRANSCRIPTION FACTOR PDR1"/>
    <property type="match status" value="1"/>
</dbReference>
<dbReference type="GO" id="GO:0003700">
    <property type="term" value="F:DNA-binding transcription factor activity"/>
    <property type="evidence" value="ECO:0007669"/>
    <property type="project" value="InterPro"/>
</dbReference>
<dbReference type="Proteomes" id="UP001194746">
    <property type="component" value="Unassembled WGS sequence"/>
</dbReference>
<dbReference type="InterPro" id="IPR007219">
    <property type="entry name" value="XnlR_reg_dom"/>
</dbReference>
<feature type="region of interest" description="Disordered" evidence="4">
    <location>
        <begin position="532"/>
        <end position="587"/>
    </location>
</feature>
<gene>
    <name evidence="6" type="ORF">FE257_006946</name>
</gene>
<evidence type="ECO:0000256" key="4">
    <source>
        <dbReference type="SAM" id="MobiDB-lite"/>
    </source>
</evidence>
<organism evidence="6 7">
    <name type="scientific">Aspergillus nanangensis</name>
    <dbReference type="NCBI Taxonomy" id="2582783"/>
    <lineage>
        <taxon>Eukaryota</taxon>
        <taxon>Fungi</taxon>
        <taxon>Dikarya</taxon>
        <taxon>Ascomycota</taxon>
        <taxon>Pezizomycotina</taxon>
        <taxon>Eurotiomycetes</taxon>
        <taxon>Eurotiomycetidae</taxon>
        <taxon>Eurotiales</taxon>
        <taxon>Aspergillaceae</taxon>
        <taxon>Aspergillus</taxon>
        <taxon>Aspergillus subgen. Circumdati</taxon>
    </lineage>
</organism>
<feature type="compositionally biased region" description="Low complexity" evidence="4">
    <location>
        <begin position="188"/>
        <end position="207"/>
    </location>
</feature>
<dbReference type="GO" id="GO:0003677">
    <property type="term" value="F:DNA binding"/>
    <property type="evidence" value="ECO:0007669"/>
    <property type="project" value="InterPro"/>
</dbReference>
<dbReference type="PANTHER" id="PTHR46910:SF9">
    <property type="entry name" value="MISCELLANEOUS ZN(II)2CYS6 TRANSCRIPTION FACTOR (EUROFUNG)"/>
    <property type="match status" value="1"/>
</dbReference>
<evidence type="ECO:0000256" key="2">
    <source>
        <dbReference type="ARBA" id="ARBA00023163"/>
    </source>
</evidence>
<reference evidence="6" key="1">
    <citation type="journal article" date="2019" name="Beilstein J. Org. Chem.">
        <title>Nanangenines: drimane sesquiterpenoids as the dominant metabolite cohort of a novel Australian fungus, Aspergillus nanangensis.</title>
        <authorList>
            <person name="Lacey H.J."/>
            <person name="Gilchrist C.L.M."/>
            <person name="Crombie A."/>
            <person name="Kalaitzis J.A."/>
            <person name="Vuong D."/>
            <person name="Rutledge P.J."/>
            <person name="Turner P."/>
            <person name="Pitt J.I."/>
            <person name="Lacey E."/>
            <person name="Chooi Y.H."/>
            <person name="Piggott A.M."/>
        </authorList>
    </citation>
    <scope>NUCLEOTIDE SEQUENCE</scope>
    <source>
        <strain evidence="6">MST-FP2251</strain>
    </source>
</reference>
<evidence type="ECO:0000256" key="1">
    <source>
        <dbReference type="ARBA" id="ARBA00023015"/>
    </source>
</evidence>
<feature type="region of interest" description="Disordered" evidence="4">
    <location>
        <begin position="63"/>
        <end position="88"/>
    </location>
</feature>
<keyword evidence="7" id="KW-1185">Reference proteome</keyword>
<feature type="region of interest" description="Disordered" evidence="4">
    <location>
        <begin position="188"/>
        <end position="213"/>
    </location>
</feature>
<sequence length="658" mass="72098">MDLPAKRRKLNPSAREIGLMRKSHQAHGSATFLGSSSGIHFIRIVYNAFARRSAHLTQTVASPANDNLVPGEDDQLQHQSPAHPDVASSAPLQQNELWMPHELDHSRSSRSSVKHHQQQQLHFDTLVQLTRSYFDHWHPLFPYVLGPAFLRILETLSQPGGSIARLSTPEAILVRSIVSISLMDRRQTSATTTTTTTTSTTTPSSSSRRQKHQLPPVPADLVFRTVDQAMRSLHTLFCDPPTIAILQAAFSVQLFLASLLRLNAASRIGGVVTRTAFHLGLHRCPARFFSCFTADEAAALGVPLSIRDDDVDVCYPGMEAHGEGQGQGQDDRLRLLTHLAKFARVRGLIVELRNKSILHSQESSITATQVNGELTQWWNEVYDDVYQESSDDGDGNSPASLAPLHRLLLIVLRYESVISMNRPLLATDAAAPEYKTALQVCIESSRSLIVALRRYLPGAGGETAPIPLVWPSFTWAVWMSCLILVYAAWEGEFPVETASRYTKSGLTILQNLALRDNSWPQTCIEALRDLESALSHPPPPSQPPQQPPSFVLPEQQRPPLLSGTIDTGLGLGGEQQQPGVIPPTALVDDPSSSGQFYNPSAIFGDSSARNNTVFNGFSADAFLAGDTGEGILSDLWTVADGPWLIQENYDMNHGFGGL</sequence>
<feature type="compositionally biased region" description="Pro residues" evidence="4">
    <location>
        <begin position="536"/>
        <end position="547"/>
    </location>
</feature>
<dbReference type="GO" id="GO:0006351">
    <property type="term" value="P:DNA-templated transcription"/>
    <property type="evidence" value="ECO:0007669"/>
    <property type="project" value="InterPro"/>
</dbReference>
<protein>
    <recommendedName>
        <fullName evidence="5">Xylanolytic transcriptional activator regulatory domain-containing protein</fullName>
    </recommendedName>
</protein>
<accession>A0AAD4GUL8</accession>
<dbReference type="EMBL" id="VCAU01000032">
    <property type="protein sequence ID" value="KAF9889856.1"/>
    <property type="molecule type" value="Genomic_DNA"/>
</dbReference>
<dbReference type="CDD" id="cd12148">
    <property type="entry name" value="fungal_TF_MHR"/>
    <property type="match status" value="1"/>
</dbReference>
<reference evidence="6" key="2">
    <citation type="submission" date="2020-02" db="EMBL/GenBank/DDBJ databases">
        <authorList>
            <person name="Gilchrist C.L.M."/>
            <person name="Chooi Y.-H."/>
        </authorList>
    </citation>
    <scope>NUCLEOTIDE SEQUENCE</scope>
    <source>
        <strain evidence="6">MST-FP2251</strain>
    </source>
</reference>
<evidence type="ECO:0000313" key="7">
    <source>
        <dbReference type="Proteomes" id="UP001194746"/>
    </source>
</evidence>
<proteinExistence type="predicted"/>
<evidence type="ECO:0000256" key="3">
    <source>
        <dbReference type="ARBA" id="ARBA00023242"/>
    </source>
</evidence>
<comment type="caution">
    <text evidence="6">The sequence shown here is derived from an EMBL/GenBank/DDBJ whole genome shotgun (WGS) entry which is preliminary data.</text>
</comment>
<keyword evidence="1" id="KW-0805">Transcription regulation</keyword>
<dbReference type="Pfam" id="PF04082">
    <property type="entry name" value="Fungal_trans"/>
    <property type="match status" value="1"/>
</dbReference>
<dbReference type="AlphaFoldDB" id="A0AAD4GUL8"/>
<keyword evidence="3" id="KW-0539">Nucleus</keyword>